<accession>A0A8J5CHC9</accession>
<sequence length="237" mass="25270">MRVCDVQRRAARPPRAILNGGGPARRPPGRASPTGMLQSVMLTLCIGLSRRAGRPGRTPPPTPTVPPPPPSAPASPESPVTRQVTSVLFFTSEVATTAPGGAQQDGAAVRDVQYVKNVAAGDDDPSPAPPLLPWENKGWTTPAPLRPASLLKKTLTGKQKKEKRMVSQAVARSSSSSMKEQSTCSSLLPRHIPWRDRTPERDDRTERCLLFPHVPSSVPSSTPISPAILPKLPGLGE</sequence>
<dbReference type="AlphaFoldDB" id="A0A8J5CHC9"/>
<evidence type="ECO:0000313" key="2">
    <source>
        <dbReference type="EMBL" id="KAG0710689.1"/>
    </source>
</evidence>
<evidence type="ECO:0000256" key="1">
    <source>
        <dbReference type="SAM" id="MobiDB-lite"/>
    </source>
</evidence>
<proteinExistence type="predicted"/>
<dbReference type="EMBL" id="JACEEZ010023956">
    <property type="protein sequence ID" value="KAG0710689.1"/>
    <property type="molecule type" value="Genomic_DNA"/>
</dbReference>
<comment type="caution">
    <text evidence="2">The sequence shown here is derived from an EMBL/GenBank/DDBJ whole genome shotgun (WGS) entry which is preliminary data.</text>
</comment>
<feature type="compositionally biased region" description="Low complexity" evidence="1">
    <location>
        <begin position="166"/>
        <end position="178"/>
    </location>
</feature>
<feature type="region of interest" description="Disordered" evidence="1">
    <location>
        <begin position="49"/>
        <end position="82"/>
    </location>
</feature>
<gene>
    <name evidence="2" type="ORF">GWK47_022296</name>
</gene>
<organism evidence="2 3">
    <name type="scientific">Chionoecetes opilio</name>
    <name type="common">Atlantic snow crab</name>
    <name type="synonym">Cancer opilio</name>
    <dbReference type="NCBI Taxonomy" id="41210"/>
    <lineage>
        <taxon>Eukaryota</taxon>
        <taxon>Metazoa</taxon>
        <taxon>Ecdysozoa</taxon>
        <taxon>Arthropoda</taxon>
        <taxon>Crustacea</taxon>
        <taxon>Multicrustacea</taxon>
        <taxon>Malacostraca</taxon>
        <taxon>Eumalacostraca</taxon>
        <taxon>Eucarida</taxon>
        <taxon>Decapoda</taxon>
        <taxon>Pleocyemata</taxon>
        <taxon>Brachyura</taxon>
        <taxon>Eubrachyura</taxon>
        <taxon>Majoidea</taxon>
        <taxon>Majidae</taxon>
        <taxon>Chionoecetes</taxon>
    </lineage>
</organism>
<protein>
    <submittedName>
        <fullName evidence="2">Uncharacterized protein</fullName>
    </submittedName>
</protein>
<feature type="region of interest" description="Disordered" evidence="1">
    <location>
        <begin position="213"/>
        <end position="237"/>
    </location>
</feature>
<dbReference type="Proteomes" id="UP000770661">
    <property type="component" value="Unassembled WGS sequence"/>
</dbReference>
<feature type="region of interest" description="Disordered" evidence="1">
    <location>
        <begin position="155"/>
        <end position="186"/>
    </location>
</feature>
<reference evidence="2" key="1">
    <citation type="submission" date="2020-07" db="EMBL/GenBank/DDBJ databases">
        <title>The High-quality genome of the commercially important snow crab, Chionoecetes opilio.</title>
        <authorList>
            <person name="Jeong J.-H."/>
            <person name="Ryu S."/>
        </authorList>
    </citation>
    <scope>NUCLEOTIDE SEQUENCE</scope>
    <source>
        <strain evidence="2">MADBK_172401_WGS</strain>
        <tissue evidence="2">Digestive gland</tissue>
    </source>
</reference>
<keyword evidence="3" id="KW-1185">Reference proteome</keyword>
<feature type="compositionally biased region" description="Pro residues" evidence="1">
    <location>
        <begin position="57"/>
        <end position="73"/>
    </location>
</feature>
<evidence type="ECO:0000313" key="3">
    <source>
        <dbReference type="Proteomes" id="UP000770661"/>
    </source>
</evidence>
<feature type="compositionally biased region" description="Low complexity" evidence="1">
    <location>
        <begin position="213"/>
        <end position="226"/>
    </location>
</feature>
<name>A0A8J5CHC9_CHIOP</name>
<feature type="region of interest" description="Disordered" evidence="1">
    <location>
        <begin position="1"/>
        <end position="35"/>
    </location>
</feature>